<comment type="pathway">
    <text evidence="2">Carbohydrate degradation; glycolysis; D-glyceraldehyde 3-phosphate and glycerone phosphate from D-glucose: step 4/4.</text>
</comment>
<reference evidence="9 11" key="1">
    <citation type="journal article" date="2012" name="Nature">
        <title>Algal genomes reveal evolutionary mosaicism and the fate of nucleomorphs.</title>
        <authorList>
            <consortium name="DOE Joint Genome Institute"/>
            <person name="Curtis B.A."/>
            <person name="Tanifuji G."/>
            <person name="Burki F."/>
            <person name="Gruber A."/>
            <person name="Irimia M."/>
            <person name="Maruyama S."/>
            <person name="Arias M.C."/>
            <person name="Ball S.G."/>
            <person name="Gile G.H."/>
            <person name="Hirakawa Y."/>
            <person name="Hopkins J.F."/>
            <person name="Kuo A."/>
            <person name="Rensing S.A."/>
            <person name="Schmutz J."/>
            <person name="Symeonidi A."/>
            <person name="Elias M."/>
            <person name="Eveleigh R.J."/>
            <person name="Herman E.K."/>
            <person name="Klute M.J."/>
            <person name="Nakayama T."/>
            <person name="Obornik M."/>
            <person name="Reyes-Prieto A."/>
            <person name="Armbrust E.V."/>
            <person name="Aves S.J."/>
            <person name="Beiko R.G."/>
            <person name="Coutinho P."/>
            <person name="Dacks J.B."/>
            <person name="Durnford D.G."/>
            <person name="Fast N.M."/>
            <person name="Green B.R."/>
            <person name="Grisdale C.J."/>
            <person name="Hempel F."/>
            <person name="Henrissat B."/>
            <person name="Hoppner M.P."/>
            <person name="Ishida K."/>
            <person name="Kim E."/>
            <person name="Koreny L."/>
            <person name="Kroth P.G."/>
            <person name="Liu Y."/>
            <person name="Malik S.B."/>
            <person name="Maier U.G."/>
            <person name="McRose D."/>
            <person name="Mock T."/>
            <person name="Neilson J.A."/>
            <person name="Onodera N.T."/>
            <person name="Poole A.M."/>
            <person name="Pritham E.J."/>
            <person name="Richards T.A."/>
            <person name="Rocap G."/>
            <person name="Roy S.W."/>
            <person name="Sarai C."/>
            <person name="Schaack S."/>
            <person name="Shirato S."/>
            <person name="Slamovits C.H."/>
            <person name="Spencer D.F."/>
            <person name="Suzuki S."/>
            <person name="Worden A.Z."/>
            <person name="Zauner S."/>
            <person name="Barry K."/>
            <person name="Bell C."/>
            <person name="Bharti A.K."/>
            <person name="Crow J.A."/>
            <person name="Grimwood J."/>
            <person name="Kramer R."/>
            <person name="Lindquist E."/>
            <person name="Lucas S."/>
            <person name="Salamov A."/>
            <person name="McFadden G.I."/>
            <person name="Lane C.E."/>
            <person name="Keeling P.J."/>
            <person name="Gray M.W."/>
            <person name="Grigoriev I.V."/>
            <person name="Archibald J.M."/>
        </authorList>
    </citation>
    <scope>NUCLEOTIDE SEQUENCE</scope>
    <source>
        <strain evidence="9 11">CCMP2712</strain>
    </source>
</reference>
<protein>
    <recommendedName>
        <fullName evidence="4 8">Fructose-bisphosphate aldolase</fullName>
        <ecNumber evidence="4 8">4.1.2.13</ecNumber>
    </recommendedName>
</protein>
<organism evidence="9">
    <name type="scientific">Guillardia theta (strain CCMP2712)</name>
    <name type="common">Cryptophyte</name>
    <dbReference type="NCBI Taxonomy" id="905079"/>
    <lineage>
        <taxon>Eukaryota</taxon>
        <taxon>Cryptophyceae</taxon>
        <taxon>Pyrenomonadales</taxon>
        <taxon>Geminigeraceae</taxon>
        <taxon>Guillardia</taxon>
    </lineage>
</organism>
<dbReference type="Proteomes" id="UP000011087">
    <property type="component" value="Unassembled WGS sequence"/>
</dbReference>
<dbReference type="PaxDb" id="55529-EKX47019"/>
<dbReference type="NCBIfam" id="NF033379">
    <property type="entry name" value="FrucBisAld_I"/>
    <property type="match status" value="1"/>
</dbReference>
<comment type="similarity">
    <text evidence="3 8">Belongs to the class I fructose-bisphosphate aldolase family.</text>
</comment>
<dbReference type="AlphaFoldDB" id="L1JFU9"/>
<evidence type="ECO:0000256" key="5">
    <source>
        <dbReference type="ARBA" id="ARBA00023152"/>
    </source>
</evidence>
<dbReference type="InterPro" id="IPR029768">
    <property type="entry name" value="Aldolase_I_AS"/>
</dbReference>
<dbReference type="GeneID" id="17303532"/>
<dbReference type="EnsemblProtists" id="EKX47019">
    <property type="protein sequence ID" value="EKX47019"/>
    <property type="gene ID" value="GUITHDRAFT_86602"/>
</dbReference>
<keyword evidence="5 8" id="KW-0324">Glycolysis</keyword>
<dbReference type="InterPro" id="IPR000741">
    <property type="entry name" value="FBA_I"/>
</dbReference>
<evidence type="ECO:0000256" key="4">
    <source>
        <dbReference type="ARBA" id="ARBA00013068"/>
    </source>
</evidence>
<dbReference type="HOGENOM" id="CLU_031243_0_2_1"/>
<dbReference type="EC" id="4.1.2.13" evidence="4 8"/>
<dbReference type="STRING" id="905079.L1JFU9"/>
<evidence type="ECO:0000256" key="2">
    <source>
        <dbReference type="ARBA" id="ARBA00004714"/>
    </source>
</evidence>
<dbReference type="FunFam" id="3.20.20.70:FF:000140">
    <property type="entry name" value="Fructose-bisphosphate aldolase"/>
    <property type="match status" value="1"/>
</dbReference>
<evidence type="ECO:0000256" key="3">
    <source>
        <dbReference type="ARBA" id="ARBA00010387"/>
    </source>
</evidence>
<evidence type="ECO:0000256" key="1">
    <source>
        <dbReference type="ARBA" id="ARBA00000441"/>
    </source>
</evidence>
<dbReference type="Pfam" id="PF00274">
    <property type="entry name" value="Glycolytic"/>
    <property type="match status" value="1"/>
</dbReference>
<proteinExistence type="inferred from homology"/>
<dbReference type="EMBL" id="JH992992">
    <property type="protein sequence ID" value="EKX47019.1"/>
    <property type="molecule type" value="Genomic_DNA"/>
</dbReference>
<dbReference type="CDD" id="cd00948">
    <property type="entry name" value="FBP_aldolase_I_a"/>
    <property type="match status" value="1"/>
</dbReference>
<evidence type="ECO:0000256" key="6">
    <source>
        <dbReference type="ARBA" id="ARBA00023239"/>
    </source>
</evidence>
<evidence type="ECO:0000256" key="7">
    <source>
        <dbReference type="ARBA" id="ARBA00023270"/>
    </source>
</evidence>
<gene>
    <name evidence="9" type="ORF">GUITHDRAFT_86602</name>
</gene>
<dbReference type="UniPathway" id="UPA00109">
    <property type="reaction ID" value="UER00183"/>
</dbReference>
<keyword evidence="7" id="KW-0704">Schiff base</keyword>
<dbReference type="PROSITE" id="PS00158">
    <property type="entry name" value="ALDOLASE_CLASS_I"/>
    <property type="match status" value="1"/>
</dbReference>
<dbReference type="PANTHER" id="PTHR11627">
    <property type="entry name" value="FRUCTOSE-BISPHOSPHATE ALDOLASE"/>
    <property type="match status" value="1"/>
</dbReference>
<dbReference type="OrthoDB" id="36455at2759"/>
<dbReference type="eggNOG" id="KOG1557">
    <property type="taxonomic scope" value="Eukaryota"/>
</dbReference>
<evidence type="ECO:0000313" key="10">
    <source>
        <dbReference type="EnsemblProtists" id="EKX47019"/>
    </source>
</evidence>
<evidence type="ECO:0000313" key="9">
    <source>
        <dbReference type="EMBL" id="EKX47019.1"/>
    </source>
</evidence>
<dbReference type="KEGG" id="gtt:GUITHDRAFT_86602"/>
<keyword evidence="11" id="KW-1185">Reference proteome</keyword>
<dbReference type="SUPFAM" id="SSF51569">
    <property type="entry name" value="Aldolase"/>
    <property type="match status" value="1"/>
</dbReference>
<dbReference type="GO" id="GO:0004332">
    <property type="term" value="F:fructose-bisphosphate aldolase activity"/>
    <property type="evidence" value="ECO:0007669"/>
    <property type="project" value="UniProtKB-EC"/>
</dbReference>
<dbReference type="Gene3D" id="3.20.20.70">
    <property type="entry name" value="Aldolase class I"/>
    <property type="match status" value="1"/>
</dbReference>
<dbReference type="RefSeq" id="XP_005833999.1">
    <property type="nucleotide sequence ID" value="XM_005833942.1"/>
</dbReference>
<dbReference type="GO" id="GO:0006096">
    <property type="term" value="P:glycolytic process"/>
    <property type="evidence" value="ECO:0007669"/>
    <property type="project" value="UniProtKB-UniPathway"/>
</dbReference>
<accession>L1JFU9</accession>
<reference evidence="10" key="3">
    <citation type="submission" date="2015-06" db="UniProtKB">
        <authorList>
            <consortium name="EnsemblProtists"/>
        </authorList>
    </citation>
    <scope>IDENTIFICATION</scope>
</reference>
<sequence>MAAAGAFRDELIKTANAIASPGKGILAADESTGTIGKRFSSINVENTEENRIRYRKLLFTTPGMNQYISGVICYDETLRSKDKAGTPLIKYLQDAGIVVGIKVDKGLEVIPGTDGETSTQGLDGLAERCKEYYKMGARFAKWRAVYKISANEPSDVAIKENAWALARYGAICQSNGLVPIIEPEILMDGDHDIERTAQVTEKVQVEVYKAIRDQQLLLEGTLLKPNMVCPGSDSKARASSMDIAAYTIRTLQRCVPVAVPGIVFLSGGQSEEEATLNLNAMNVMPAKKPWALTFSYGRALQQSCLKAWKGEESNLEAAQNVFLDRCRANGEAQLGKYSGGSGDTSSLFQANYKY</sequence>
<dbReference type="OMA" id="WRAVITI"/>
<dbReference type="InterPro" id="IPR013785">
    <property type="entry name" value="Aldolase_TIM"/>
</dbReference>
<evidence type="ECO:0000313" key="11">
    <source>
        <dbReference type="Proteomes" id="UP000011087"/>
    </source>
</evidence>
<name>L1JFU9_GUITC</name>
<evidence type="ECO:0000256" key="8">
    <source>
        <dbReference type="RuleBase" id="RU003994"/>
    </source>
</evidence>
<comment type="catalytic activity">
    <reaction evidence="1 8">
        <text>beta-D-fructose 1,6-bisphosphate = D-glyceraldehyde 3-phosphate + dihydroxyacetone phosphate</text>
        <dbReference type="Rhea" id="RHEA:14729"/>
        <dbReference type="ChEBI" id="CHEBI:32966"/>
        <dbReference type="ChEBI" id="CHEBI:57642"/>
        <dbReference type="ChEBI" id="CHEBI:59776"/>
        <dbReference type="EC" id="4.1.2.13"/>
    </reaction>
</comment>
<keyword evidence="6 8" id="KW-0456">Lyase</keyword>
<reference evidence="11" key="2">
    <citation type="submission" date="2012-11" db="EMBL/GenBank/DDBJ databases">
        <authorList>
            <person name="Kuo A."/>
            <person name="Curtis B.A."/>
            <person name="Tanifuji G."/>
            <person name="Burki F."/>
            <person name="Gruber A."/>
            <person name="Irimia M."/>
            <person name="Maruyama S."/>
            <person name="Arias M.C."/>
            <person name="Ball S.G."/>
            <person name="Gile G.H."/>
            <person name="Hirakawa Y."/>
            <person name="Hopkins J.F."/>
            <person name="Rensing S.A."/>
            <person name="Schmutz J."/>
            <person name="Symeonidi A."/>
            <person name="Elias M."/>
            <person name="Eveleigh R.J."/>
            <person name="Herman E.K."/>
            <person name="Klute M.J."/>
            <person name="Nakayama T."/>
            <person name="Obornik M."/>
            <person name="Reyes-Prieto A."/>
            <person name="Armbrust E.V."/>
            <person name="Aves S.J."/>
            <person name="Beiko R.G."/>
            <person name="Coutinho P."/>
            <person name="Dacks J.B."/>
            <person name="Durnford D.G."/>
            <person name="Fast N.M."/>
            <person name="Green B.R."/>
            <person name="Grisdale C."/>
            <person name="Hempe F."/>
            <person name="Henrissat B."/>
            <person name="Hoppner M.P."/>
            <person name="Ishida K.-I."/>
            <person name="Kim E."/>
            <person name="Koreny L."/>
            <person name="Kroth P.G."/>
            <person name="Liu Y."/>
            <person name="Malik S.-B."/>
            <person name="Maier U.G."/>
            <person name="McRose D."/>
            <person name="Mock T."/>
            <person name="Neilson J.A."/>
            <person name="Onodera N.T."/>
            <person name="Poole A.M."/>
            <person name="Pritham E.J."/>
            <person name="Richards T.A."/>
            <person name="Rocap G."/>
            <person name="Roy S.W."/>
            <person name="Sarai C."/>
            <person name="Schaack S."/>
            <person name="Shirato S."/>
            <person name="Slamovits C.H."/>
            <person name="Spencer D.F."/>
            <person name="Suzuki S."/>
            <person name="Worden A.Z."/>
            <person name="Zauner S."/>
            <person name="Barry K."/>
            <person name="Bell C."/>
            <person name="Bharti A.K."/>
            <person name="Crow J.A."/>
            <person name="Grimwood J."/>
            <person name="Kramer R."/>
            <person name="Lindquist E."/>
            <person name="Lucas S."/>
            <person name="Salamov A."/>
            <person name="McFadden G.I."/>
            <person name="Lane C.E."/>
            <person name="Keeling P.J."/>
            <person name="Gray M.W."/>
            <person name="Grigoriev I.V."/>
            <person name="Archibald J.M."/>
        </authorList>
    </citation>
    <scope>NUCLEOTIDE SEQUENCE</scope>
    <source>
        <strain evidence="11">CCMP2712</strain>
    </source>
</reference>